<evidence type="ECO:0000256" key="5">
    <source>
        <dbReference type="ARBA" id="ARBA00022989"/>
    </source>
</evidence>
<dbReference type="RefSeq" id="XP_007878185.1">
    <property type="nucleotide sequence ID" value="XM_007879994.1"/>
</dbReference>
<feature type="region of interest" description="Disordered" evidence="8">
    <location>
        <begin position="269"/>
        <end position="288"/>
    </location>
</feature>
<feature type="transmembrane region" description="Helical" evidence="7">
    <location>
        <begin position="12"/>
        <end position="36"/>
    </location>
</feature>
<gene>
    <name evidence="9" type="ORF">PFL1_02477</name>
</gene>
<dbReference type="InterPro" id="IPR035952">
    <property type="entry name" value="Rhomboid-like_sf"/>
</dbReference>
<keyword evidence="3 7" id="KW-0812">Transmembrane</keyword>
<name>A0A061HBF4_9BASI</name>
<organism evidence="9 10">
    <name type="scientific">Pseudozyma flocculosa PF-1</name>
    <dbReference type="NCBI Taxonomy" id="1277687"/>
    <lineage>
        <taxon>Eukaryota</taxon>
        <taxon>Fungi</taxon>
        <taxon>Dikarya</taxon>
        <taxon>Basidiomycota</taxon>
        <taxon>Ustilaginomycotina</taxon>
        <taxon>Ustilaginomycetes</taxon>
        <taxon>Ustilaginales</taxon>
        <taxon>Ustilaginaceae</taxon>
        <taxon>Pseudozyma</taxon>
    </lineage>
</organism>
<evidence type="ECO:0000256" key="2">
    <source>
        <dbReference type="ARBA" id="ARBA00008917"/>
    </source>
</evidence>
<dbReference type="HOGENOM" id="CLU_051898_2_0_1"/>
<accession>A0A061HBF4</accession>
<dbReference type="GO" id="GO:0005789">
    <property type="term" value="C:endoplasmic reticulum membrane"/>
    <property type="evidence" value="ECO:0007669"/>
    <property type="project" value="UniProtKB-SubCell"/>
</dbReference>
<dbReference type="KEGG" id="pfp:PFL1_02477"/>
<keyword evidence="6 7" id="KW-0472">Membrane</keyword>
<dbReference type="GeneID" id="19316597"/>
<dbReference type="AlphaFoldDB" id="A0A061HBF4"/>
<evidence type="ECO:0000256" key="3">
    <source>
        <dbReference type="ARBA" id="ARBA00022692"/>
    </source>
</evidence>
<evidence type="ECO:0000256" key="7">
    <source>
        <dbReference type="RuleBase" id="RU363059"/>
    </source>
</evidence>
<feature type="transmembrane region" description="Helical" evidence="7">
    <location>
        <begin position="90"/>
        <end position="108"/>
    </location>
</feature>
<dbReference type="SUPFAM" id="SSF144091">
    <property type="entry name" value="Rhomboid-like"/>
    <property type="match status" value="1"/>
</dbReference>
<sequence length="434" mass="47057">MDEIRKIPPVTRSLLGATGLVTIPCLLAIMTPYKIMLSWPLVTRRYEIYRILTSFFFGGQGLAFLFDSFLLFRNSSDLELSHFARRTADYAWSLIVMGAAILATNYPLQSPVLFSPMLNALTYLWSRTNPDGRVSFFGFITIPAPWLPYAYLFLDLVRGGPSLMIQSGTGIISAHLYWLLAEIWPATNGGRGPRLLETPALLRRLLPDSQDPSMAGQNIGDRQGRRTGAGTAWNAATRGNRLGDGVARQQGPGLWTSIRRSIPSPGWNGLGIWRRPRDTSARAGTGPDREAMLAAAERRLRAQQANSIVGRNLSSSLSSASTAQVPRPQPAGSNADATSSSSVNARASNPSASAAVRRTAAASGQGNVIGFGQLRDSSAKPEDGEEDHSSSGGRVAEKRRKAPTPDSSSEEERRQQQAAQQRHQWGAAGRKLGE</sequence>
<dbReference type="Proteomes" id="UP000053664">
    <property type="component" value="Unassembled WGS sequence"/>
</dbReference>
<comment type="function">
    <text evidence="7">May be involved in the degradation of misfolded endoplasmic reticulum (ER) luminal proteins.</text>
</comment>
<evidence type="ECO:0000313" key="10">
    <source>
        <dbReference type="Proteomes" id="UP000053664"/>
    </source>
</evidence>
<dbReference type="GO" id="GO:0006950">
    <property type="term" value="P:response to stress"/>
    <property type="evidence" value="ECO:0007669"/>
    <property type="project" value="UniProtKB-ARBA"/>
</dbReference>
<feature type="transmembrane region" description="Helical" evidence="7">
    <location>
        <begin position="48"/>
        <end position="70"/>
    </location>
</feature>
<keyword evidence="4 7" id="KW-0256">Endoplasmic reticulum</keyword>
<dbReference type="OrthoDB" id="1716531at2759"/>
<dbReference type="PANTHER" id="PTHR11009">
    <property type="entry name" value="DER1-LIKE PROTEIN, DERLIN"/>
    <property type="match status" value="1"/>
</dbReference>
<comment type="subcellular location">
    <subcellularLocation>
        <location evidence="1 7">Endoplasmic reticulum membrane</location>
        <topology evidence="1 7">Multi-pass membrane protein</topology>
    </subcellularLocation>
</comment>
<evidence type="ECO:0000256" key="1">
    <source>
        <dbReference type="ARBA" id="ARBA00004477"/>
    </source>
</evidence>
<dbReference type="InterPro" id="IPR007599">
    <property type="entry name" value="DER1"/>
</dbReference>
<dbReference type="eggNOG" id="KOG0858">
    <property type="taxonomic scope" value="Eukaryota"/>
</dbReference>
<dbReference type="EMBL" id="KE361629">
    <property type="protein sequence ID" value="EPQ29804.1"/>
    <property type="molecule type" value="Genomic_DNA"/>
</dbReference>
<evidence type="ECO:0000256" key="8">
    <source>
        <dbReference type="SAM" id="MobiDB-lite"/>
    </source>
</evidence>
<feature type="transmembrane region" description="Helical" evidence="7">
    <location>
        <begin position="134"/>
        <end position="154"/>
    </location>
</feature>
<reference evidence="9 10" key="1">
    <citation type="journal article" date="2013" name="Plant Cell">
        <title>The transition from a phytopathogenic smut ancestor to an anamorphic biocontrol agent deciphered by comparative whole-genome analysis.</title>
        <authorList>
            <person name="Lefebvre F."/>
            <person name="Joly D.L."/>
            <person name="Labbe C."/>
            <person name="Teichmann B."/>
            <person name="Linning R."/>
            <person name="Belzile F."/>
            <person name="Bakkeren G."/>
            <person name="Belanger R.R."/>
        </authorList>
    </citation>
    <scope>NUCLEOTIDE SEQUENCE [LARGE SCALE GENOMIC DNA]</scope>
    <source>
        <strain evidence="9 10">PF-1</strain>
    </source>
</reference>
<feature type="compositionally biased region" description="Low complexity" evidence="8">
    <location>
        <begin position="339"/>
        <end position="363"/>
    </location>
</feature>
<keyword evidence="5 7" id="KW-1133">Transmembrane helix</keyword>
<dbReference type="Pfam" id="PF04511">
    <property type="entry name" value="DER1"/>
    <property type="match status" value="1"/>
</dbReference>
<comment type="similarity">
    <text evidence="2 7">Belongs to the derlin family.</text>
</comment>
<protein>
    <recommendedName>
        <fullName evidence="7">Derlin</fullName>
    </recommendedName>
</protein>
<feature type="region of interest" description="Disordered" evidence="8">
    <location>
        <begin position="313"/>
        <end position="434"/>
    </location>
</feature>
<evidence type="ECO:0000313" key="9">
    <source>
        <dbReference type="EMBL" id="EPQ29804.1"/>
    </source>
</evidence>
<proteinExistence type="inferred from homology"/>
<evidence type="ECO:0000256" key="6">
    <source>
        <dbReference type="ARBA" id="ARBA00023136"/>
    </source>
</evidence>
<evidence type="ECO:0000256" key="4">
    <source>
        <dbReference type="ARBA" id="ARBA00022824"/>
    </source>
</evidence>